<dbReference type="Proteomes" id="UP000499080">
    <property type="component" value="Unassembled WGS sequence"/>
</dbReference>
<comment type="caution">
    <text evidence="1">The sequence shown here is derived from an EMBL/GenBank/DDBJ whole genome shotgun (WGS) entry which is preliminary data.</text>
</comment>
<evidence type="ECO:0000313" key="2">
    <source>
        <dbReference type="Proteomes" id="UP000499080"/>
    </source>
</evidence>
<accession>A0A4Y2DVH6</accession>
<dbReference type="EMBL" id="BGPR01168110">
    <property type="protein sequence ID" value="GBM20892.1"/>
    <property type="molecule type" value="Genomic_DNA"/>
</dbReference>
<gene>
    <name evidence="1" type="ORF">AVEN_112984_1</name>
</gene>
<organism evidence="1 2">
    <name type="scientific">Araneus ventricosus</name>
    <name type="common">Orbweaver spider</name>
    <name type="synonym">Epeira ventricosa</name>
    <dbReference type="NCBI Taxonomy" id="182803"/>
    <lineage>
        <taxon>Eukaryota</taxon>
        <taxon>Metazoa</taxon>
        <taxon>Ecdysozoa</taxon>
        <taxon>Arthropoda</taxon>
        <taxon>Chelicerata</taxon>
        <taxon>Arachnida</taxon>
        <taxon>Araneae</taxon>
        <taxon>Araneomorphae</taxon>
        <taxon>Entelegynae</taxon>
        <taxon>Araneoidea</taxon>
        <taxon>Araneidae</taxon>
        <taxon>Araneus</taxon>
    </lineage>
</organism>
<protein>
    <submittedName>
        <fullName evidence="1">Uncharacterized protein</fullName>
    </submittedName>
</protein>
<name>A0A4Y2DVH6_ARAVE</name>
<reference evidence="1 2" key="1">
    <citation type="journal article" date="2019" name="Sci. Rep.">
        <title>Orb-weaving spider Araneus ventricosus genome elucidates the spidroin gene catalogue.</title>
        <authorList>
            <person name="Kono N."/>
            <person name="Nakamura H."/>
            <person name="Ohtoshi R."/>
            <person name="Moran D.A.P."/>
            <person name="Shinohara A."/>
            <person name="Yoshida Y."/>
            <person name="Fujiwara M."/>
            <person name="Mori M."/>
            <person name="Tomita M."/>
            <person name="Arakawa K."/>
        </authorList>
    </citation>
    <scope>NUCLEOTIDE SEQUENCE [LARGE SCALE GENOMIC DNA]</scope>
</reference>
<proteinExistence type="predicted"/>
<sequence length="61" mass="6999">LIEDKLSGANLSDDGEVIPPFFKEPMDSVEKLQTHFFSQKNSAKTFKEHNLFHNAVLNTHR</sequence>
<dbReference type="AlphaFoldDB" id="A0A4Y2DVH6"/>
<feature type="non-terminal residue" evidence="1">
    <location>
        <position position="1"/>
    </location>
</feature>
<evidence type="ECO:0000313" key="1">
    <source>
        <dbReference type="EMBL" id="GBM20892.1"/>
    </source>
</evidence>
<keyword evidence="2" id="KW-1185">Reference proteome</keyword>